<feature type="coiled-coil region" evidence="1">
    <location>
        <begin position="63"/>
        <end position="90"/>
    </location>
</feature>
<gene>
    <name evidence="3" type="ORF">SAMN05216372_101344</name>
</gene>
<keyword evidence="1" id="KW-0175">Coiled coil</keyword>
<dbReference type="Pfam" id="PF05597">
    <property type="entry name" value="Phasin"/>
    <property type="match status" value="1"/>
</dbReference>
<evidence type="ECO:0000313" key="4">
    <source>
        <dbReference type="Proteomes" id="UP000243950"/>
    </source>
</evidence>
<organism evidence="3 4">
    <name type="scientific">Pseudomonas straminea</name>
    <dbReference type="NCBI Taxonomy" id="47882"/>
    <lineage>
        <taxon>Bacteria</taxon>
        <taxon>Pseudomonadati</taxon>
        <taxon>Pseudomonadota</taxon>
        <taxon>Gammaproteobacteria</taxon>
        <taxon>Pseudomonadales</taxon>
        <taxon>Pseudomonadaceae</taxon>
        <taxon>Phytopseudomonas</taxon>
    </lineage>
</organism>
<dbReference type="PANTHER" id="PTHR38664">
    <property type="entry name" value="SLR0058 PROTEIN"/>
    <property type="match status" value="1"/>
</dbReference>
<dbReference type="InterPro" id="IPR008769">
    <property type="entry name" value="PhaF_PhaI"/>
</dbReference>
<dbReference type="NCBIfam" id="TIGR01837">
    <property type="entry name" value="PHA_granule_1"/>
    <property type="match status" value="1"/>
</dbReference>
<dbReference type="PANTHER" id="PTHR38664:SF1">
    <property type="entry name" value="SLR0058 PROTEIN"/>
    <property type="match status" value="1"/>
</dbReference>
<protein>
    <submittedName>
        <fullName evidence="3">Poly(Hydroxyalkanoate) granule-associated protein</fullName>
    </submittedName>
</protein>
<name>A0A1I1RN84_PSEOC</name>
<proteinExistence type="predicted"/>
<sequence length="142" mass="15454">MSNATVSKTPLVSTRRSTATNEPSGVRKLWLAGLGAYAKAGQEGLDYFHSLVRLGELAERRGREQVNEQVDAANGQIDEARSRVSVVKNQVAARIEKIEQAFDSRVAGALNRLGIPARQDIQALSAKLDELSALLERVARTQ</sequence>
<evidence type="ECO:0000256" key="2">
    <source>
        <dbReference type="SAM" id="MobiDB-lite"/>
    </source>
</evidence>
<dbReference type="EMBL" id="FOMO01000001">
    <property type="protein sequence ID" value="SFD35811.1"/>
    <property type="molecule type" value="Genomic_DNA"/>
</dbReference>
<accession>A0A1I1RN84</accession>
<keyword evidence="4" id="KW-1185">Reference proteome</keyword>
<evidence type="ECO:0000313" key="3">
    <source>
        <dbReference type="EMBL" id="SFD35811.1"/>
    </source>
</evidence>
<dbReference type="AlphaFoldDB" id="A0A1I1RN84"/>
<reference evidence="4" key="1">
    <citation type="submission" date="2016-10" db="EMBL/GenBank/DDBJ databases">
        <authorList>
            <person name="Varghese N."/>
            <person name="Submissions S."/>
        </authorList>
    </citation>
    <scope>NUCLEOTIDE SEQUENCE [LARGE SCALE GENOMIC DNA]</scope>
    <source>
        <strain evidence="4">JCM 2783</strain>
    </source>
</reference>
<dbReference type="Proteomes" id="UP000243950">
    <property type="component" value="Unassembled WGS sequence"/>
</dbReference>
<feature type="region of interest" description="Disordered" evidence="2">
    <location>
        <begin position="1"/>
        <end position="20"/>
    </location>
</feature>
<evidence type="ECO:0000256" key="1">
    <source>
        <dbReference type="SAM" id="Coils"/>
    </source>
</evidence>
<dbReference type="RefSeq" id="WP_093500365.1">
    <property type="nucleotide sequence ID" value="NZ_BSSG01000001.1"/>
</dbReference>